<evidence type="ECO:0000256" key="2">
    <source>
        <dbReference type="ARBA" id="ARBA00008829"/>
    </source>
</evidence>
<dbReference type="GO" id="GO:0046872">
    <property type="term" value="F:metal ion binding"/>
    <property type="evidence" value="ECO:0007669"/>
    <property type="project" value="UniProtKB-KW"/>
</dbReference>
<dbReference type="GO" id="GO:0005829">
    <property type="term" value="C:cytosol"/>
    <property type="evidence" value="ECO:0007669"/>
    <property type="project" value="TreeGrafter"/>
</dbReference>
<dbReference type="InterPro" id="IPR011778">
    <property type="entry name" value="Hydantoinase/dihydroPyrase"/>
</dbReference>
<dbReference type="SUPFAM" id="SSF51556">
    <property type="entry name" value="Metallo-dependent hydrolases"/>
    <property type="match status" value="1"/>
</dbReference>
<dbReference type="AlphaFoldDB" id="A0A1T4LZN1"/>
<dbReference type="Gene3D" id="3.20.20.140">
    <property type="entry name" value="Metal-dependent hydrolases"/>
    <property type="match status" value="1"/>
</dbReference>
<dbReference type="EMBL" id="FUWX01000007">
    <property type="protein sequence ID" value="SJZ60122.1"/>
    <property type="molecule type" value="Genomic_DNA"/>
</dbReference>
<dbReference type="PANTHER" id="PTHR11647">
    <property type="entry name" value="HYDRANTOINASE/DIHYDROPYRIMIDINASE FAMILY MEMBER"/>
    <property type="match status" value="1"/>
</dbReference>
<dbReference type="STRING" id="180163.SAMN02745174_01033"/>
<dbReference type="InterPro" id="IPR032466">
    <property type="entry name" value="Metal_Hydrolase"/>
</dbReference>
<dbReference type="OrthoDB" id="9765462at2"/>
<keyword evidence="8" id="KW-1185">Reference proteome</keyword>
<evidence type="ECO:0000256" key="1">
    <source>
        <dbReference type="ARBA" id="ARBA00001947"/>
    </source>
</evidence>
<dbReference type="InterPro" id="IPR006680">
    <property type="entry name" value="Amidohydro-rel"/>
</dbReference>
<dbReference type="InterPro" id="IPR011059">
    <property type="entry name" value="Metal-dep_hydrolase_composite"/>
</dbReference>
<comment type="cofactor">
    <cofactor evidence="1">
        <name>Zn(2+)</name>
        <dbReference type="ChEBI" id="CHEBI:29105"/>
    </cofactor>
</comment>
<organism evidence="7 8">
    <name type="scientific">Cetobacterium ceti</name>
    <dbReference type="NCBI Taxonomy" id="180163"/>
    <lineage>
        <taxon>Bacteria</taxon>
        <taxon>Fusobacteriati</taxon>
        <taxon>Fusobacteriota</taxon>
        <taxon>Fusobacteriia</taxon>
        <taxon>Fusobacteriales</taxon>
        <taxon>Fusobacteriaceae</taxon>
        <taxon>Cetobacterium</taxon>
    </lineage>
</organism>
<evidence type="ECO:0000256" key="5">
    <source>
        <dbReference type="PIRSR" id="PIRSR611778-50"/>
    </source>
</evidence>
<dbReference type="PANTHER" id="PTHR11647:SF1">
    <property type="entry name" value="COLLAPSIN RESPONSE MEDIATOR PROTEIN"/>
    <property type="match status" value="1"/>
</dbReference>
<name>A0A1T4LZN1_9FUSO</name>
<dbReference type="SUPFAM" id="SSF51338">
    <property type="entry name" value="Composite domain of metallo-dependent hydrolases"/>
    <property type="match status" value="1"/>
</dbReference>
<comment type="PTM">
    <text evidence="5">Carbamylation allows a single lysine to coordinate two divalent metal cations.</text>
</comment>
<protein>
    <submittedName>
        <fullName evidence="7">Dihydropyrimidinase</fullName>
    </submittedName>
</protein>
<keyword evidence="4" id="KW-0378">Hydrolase</keyword>
<dbReference type="NCBIfam" id="TIGR02033">
    <property type="entry name" value="D-hydantoinase"/>
    <property type="match status" value="1"/>
</dbReference>
<accession>A0A1T4LZN1</accession>
<evidence type="ECO:0000313" key="8">
    <source>
        <dbReference type="Proteomes" id="UP000191153"/>
    </source>
</evidence>
<dbReference type="RefSeq" id="WP_078693545.1">
    <property type="nucleotide sequence ID" value="NZ_FUWX01000007.1"/>
</dbReference>
<dbReference type="InterPro" id="IPR050378">
    <property type="entry name" value="Metallo-dep_Hydrolases_sf"/>
</dbReference>
<evidence type="ECO:0000256" key="3">
    <source>
        <dbReference type="ARBA" id="ARBA00022723"/>
    </source>
</evidence>
<evidence type="ECO:0000313" key="7">
    <source>
        <dbReference type="EMBL" id="SJZ60122.1"/>
    </source>
</evidence>
<comment type="similarity">
    <text evidence="2">Belongs to the metallo-dependent hydrolases superfamily. Hydantoinase/dihydropyrimidinase family.</text>
</comment>
<feature type="modified residue" description="N6-carboxylysine" evidence="5">
    <location>
        <position position="144"/>
    </location>
</feature>
<dbReference type="Gene3D" id="2.30.40.10">
    <property type="entry name" value="Urease, subunit C, domain 1"/>
    <property type="match status" value="1"/>
</dbReference>
<dbReference type="GO" id="GO:0016812">
    <property type="term" value="F:hydrolase activity, acting on carbon-nitrogen (but not peptide) bonds, in cyclic amides"/>
    <property type="evidence" value="ECO:0007669"/>
    <property type="project" value="TreeGrafter"/>
</dbReference>
<evidence type="ECO:0000256" key="4">
    <source>
        <dbReference type="ARBA" id="ARBA00022801"/>
    </source>
</evidence>
<gene>
    <name evidence="7" type="ORF">SAMN02745174_01033</name>
</gene>
<dbReference type="Proteomes" id="UP000191153">
    <property type="component" value="Unassembled WGS sequence"/>
</dbReference>
<proteinExistence type="inferred from homology"/>
<dbReference type="FunFam" id="3.20.20.140:FF:000174">
    <property type="entry name" value="Dihydropyrimidinase-related protein 2"/>
    <property type="match status" value="1"/>
</dbReference>
<sequence length="445" mass="50185">MILKNGLVLIENRIEPLDIEILQGKISRIGKNLIGPEEIDISGKYVAPGAIDPHTHFNIDVGVLSCDDFESGSIAAACGGTTTIIDHPGFGPSGCSLMYMPEKYLKYGERSYIDYGLHGVAQEFNINTYGELRALKSMGINSFKVYLTYTYKQDDKSLLEFFALAKELNMVVAVHCENHEAIEHLRNRFKRENKLSPIYHSYSRPGDVEAEGISRVVRLAKVVEYDKLYLVHVSSKEALREISILRKDGCKFFVETCTQYLYLDNRNYLLEDGVKYILSPPLREREDIKILWEGIKKGEIDTIGTDHCSFYLEDKNRGKEDFTLCPNGIPGVEERNLILFSEVLNGKLSVEKYINLVALNSAKIFKMDGQKGSIEVGKDGDLVVFTPENWTLTDDMVHSKCGYSVFNGKRLSCRVDKTILRGKIIVDEGCFVGQNPEGRFIKGEN</sequence>
<dbReference type="Pfam" id="PF01979">
    <property type="entry name" value="Amidohydro_1"/>
    <property type="match status" value="1"/>
</dbReference>
<reference evidence="7 8" key="1">
    <citation type="submission" date="2017-02" db="EMBL/GenBank/DDBJ databases">
        <authorList>
            <person name="Peterson S.W."/>
        </authorList>
    </citation>
    <scope>NUCLEOTIDE SEQUENCE [LARGE SCALE GENOMIC DNA]</scope>
    <source>
        <strain evidence="7 8">ATCC 700028</strain>
    </source>
</reference>
<keyword evidence="3" id="KW-0479">Metal-binding</keyword>
<evidence type="ECO:0000259" key="6">
    <source>
        <dbReference type="Pfam" id="PF01979"/>
    </source>
</evidence>
<feature type="domain" description="Amidohydrolase-related" evidence="6">
    <location>
        <begin position="45"/>
        <end position="424"/>
    </location>
</feature>